<evidence type="ECO:0000256" key="2">
    <source>
        <dbReference type="ARBA" id="ARBA00010961"/>
    </source>
</evidence>
<dbReference type="AlphaFoldDB" id="A0A099YDL5"/>
<evidence type="ECO:0000256" key="1">
    <source>
        <dbReference type="ARBA" id="ARBA00002190"/>
    </source>
</evidence>
<sequence length="118" mass="13607">MTVLNHRTEILLMFDRLDYVCQAELIEKMYGQYYSPATVSNITKQTASLVEEFHTRKFKQSQYVCVFLDATYIPLRRGTVEREAVNIVIGIRSDGTKEVLDYCIAPEGPFLHKIIDTP</sequence>
<keyword evidence="3 6" id="KW-0815">Transposition</keyword>
<comment type="caution">
    <text evidence="7">The sequence shown here is derived from an EMBL/GenBank/DDBJ whole genome shotgun (WGS) entry which is preliminary data.</text>
</comment>
<dbReference type="GO" id="GO:0003677">
    <property type="term" value="F:DNA binding"/>
    <property type="evidence" value="ECO:0007669"/>
    <property type="project" value="UniProtKB-UniRule"/>
</dbReference>
<dbReference type="GO" id="GO:0006313">
    <property type="term" value="P:DNA transposition"/>
    <property type="evidence" value="ECO:0007669"/>
    <property type="project" value="UniProtKB-UniRule"/>
</dbReference>
<evidence type="ECO:0000256" key="5">
    <source>
        <dbReference type="ARBA" id="ARBA00023172"/>
    </source>
</evidence>
<dbReference type="PANTHER" id="PTHR33217">
    <property type="entry name" value="TRANSPOSASE FOR INSERTION SEQUENCE ELEMENT IS1081"/>
    <property type="match status" value="1"/>
</dbReference>
<dbReference type="GO" id="GO:0004803">
    <property type="term" value="F:transposase activity"/>
    <property type="evidence" value="ECO:0007669"/>
    <property type="project" value="UniProtKB-UniRule"/>
</dbReference>
<comment type="similarity">
    <text evidence="2 6">Belongs to the transposase mutator family.</text>
</comment>
<protein>
    <recommendedName>
        <fullName evidence="6">Mutator family transposase</fullName>
    </recommendedName>
</protein>
<accession>A0A099YDL5</accession>
<dbReference type="Proteomes" id="UP000030001">
    <property type="component" value="Unassembled WGS sequence"/>
</dbReference>
<keyword evidence="5 6" id="KW-0233">DNA recombination</keyword>
<evidence type="ECO:0000313" key="8">
    <source>
        <dbReference type="Proteomes" id="UP000030001"/>
    </source>
</evidence>
<keyword evidence="4 6" id="KW-0238">DNA-binding</keyword>
<organism evidence="7 8">
    <name type="scientific">Limosilactobacillus mucosae</name>
    <name type="common">Lactobacillus mucosae</name>
    <dbReference type="NCBI Taxonomy" id="97478"/>
    <lineage>
        <taxon>Bacteria</taxon>
        <taxon>Bacillati</taxon>
        <taxon>Bacillota</taxon>
        <taxon>Bacilli</taxon>
        <taxon>Lactobacillales</taxon>
        <taxon>Lactobacillaceae</taxon>
        <taxon>Limosilactobacillus</taxon>
    </lineage>
</organism>
<dbReference type="EMBL" id="JROC01000020">
    <property type="protein sequence ID" value="KGL67496.1"/>
    <property type="molecule type" value="Genomic_DNA"/>
</dbReference>
<evidence type="ECO:0000256" key="4">
    <source>
        <dbReference type="ARBA" id="ARBA00023125"/>
    </source>
</evidence>
<dbReference type="Pfam" id="PF00872">
    <property type="entry name" value="Transposase_mut"/>
    <property type="match status" value="1"/>
</dbReference>
<dbReference type="InterPro" id="IPR001207">
    <property type="entry name" value="Transposase_mutator"/>
</dbReference>
<name>A0A099YDL5_LIMMU</name>
<evidence type="ECO:0000256" key="6">
    <source>
        <dbReference type="RuleBase" id="RU365089"/>
    </source>
</evidence>
<evidence type="ECO:0000256" key="3">
    <source>
        <dbReference type="ARBA" id="ARBA00022578"/>
    </source>
</evidence>
<reference evidence="7 8" key="1">
    <citation type="submission" date="2014-09" db="EMBL/GenBank/DDBJ databases">
        <title>Lactobacillus mucosae CRL573 Genome Sequencing.</title>
        <authorList>
            <person name="Bleckwedel J."/>
            <person name="Teran L.C."/>
            <person name="Bonacina J."/>
            <person name="Saavedra L."/>
            <person name="Mozzi F.B."/>
            <person name="Raya R.R."/>
        </authorList>
    </citation>
    <scope>NUCLEOTIDE SEQUENCE [LARGE SCALE GENOMIC DNA]</scope>
    <source>
        <strain evidence="7 8">CRL573</strain>
    </source>
</reference>
<gene>
    <name evidence="7" type="ORF">LX03_00980</name>
</gene>
<keyword evidence="6" id="KW-0814">Transposable element</keyword>
<proteinExistence type="inferred from homology"/>
<dbReference type="PANTHER" id="PTHR33217:SF7">
    <property type="entry name" value="TRANSPOSASE FOR INSERTION SEQUENCE ELEMENT IS1081"/>
    <property type="match status" value="1"/>
</dbReference>
<comment type="function">
    <text evidence="1 6">Required for the transposition of the insertion element.</text>
</comment>
<evidence type="ECO:0000313" key="7">
    <source>
        <dbReference type="EMBL" id="KGL67496.1"/>
    </source>
</evidence>